<keyword evidence="1" id="KW-0812">Transmembrane</keyword>
<evidence type="ECO:0000256" key="1">
    <source>
        <dbReference type="SAM" id="Phobius"/>
    </source>
</evidence>
<protein>
    <submittedName>
        <fullName evidence="2">Uncharacterized protein</fullName>
    </submittedName>
</protein>
<dbReference type="EMBL" id="CP003333">
    <property type="protein sequence ID" value="AFL67720.1"/>
    <property type="molecule type" value="Genomic_DNA"/>
</dbReference>
<evidence type="ECO:0000313" key="2">
    <source>
        <dbReference type="EMBL" id="AFL67720.1"/>
    </source>
</evidence>
<dbReference type="AlphaFoldDB" id="I3XUU6"/>
<dbReference type="RefSeq" id="WP_014768600.1">
    <property type="nucleotide sequence ID" value="NC_018002.1"/>
</dbReference>
<dbReference type="STRING" id="760154.Sulba_0402"/>
<dbReference type="eggNOG" id="ENOG5033ID4">
    <property type="taxonomic scope" value="Bacteria"/>
</dbReference>
<name>I3XUU6_SULBS</name>
<keyword evidence="1" id="KW-0472">Membrane</keyword>
<dbReference type="OrthoDB" id="5339420at2"/>
<evidence type="ECO:0000313" key="3">
    <source>
        <dbReference type="Proteomes" id="UP000006176"/>
    </source>
</evidence>
<keyword evidence="1" id="KW-1133">Transmembrane helix</keyword>
<dbReference type="Proteomes" id="UP000006176">
    <property type="component" value="Chromosome"/>
</dbReference>
<dbReference type="HOGENOM" id="CLU_135540_0_0_7"/>
<organism evidence="2 3">
    <name type="scientific">Sulfurospirillum barnesii (strain ATCC 700032 / DSM 10660 / SES-3)</name>
    <dbReference type="NCBI Taxonomy" id="760154"/>
    <lineage>
        <taxon>Bacteria</taxon>
        <taxon>Pseudomonadati</taxon>
        <taxon>Campylobacterota</taxon>
        <taxon>Epsilonproteobacteria</taxon>
        <taxon>Campylobacterales</taxon>
        <taxon>Sulfurospirillaceae</taxon>
        <taxon>Sulfurospirillum</taxon>
    </lineage>
</organism>
<reference evidence="2 3" key="1">
    <citation type="submission" date="2012-06" db="EMBL/GenBank/DDBJ databases">
        <title>Complete sequence of Sulfurospirillum barnesii SES-3.</title>
        <authorList>
            <consortium name="US DOE Joint Genome Institute"/>
            <person name="Lucas S."/>
            <person name="Han J."/>
            <person name="Lapidus A."/>
            <person name="Cheng J.-F."/>
            <person name="Goodwin L."/>
            <person name="Pitluck S."/>
            <person name="Peters L."/>
            <person name="Ovchinnikova G."/>
            <person name="Lu M."/>
            <person name="Detter J.C."/>
            <person name="Han C."/>
            <person name="Tapia R."/>
            <person name="Land M."/>
            <person name="Hauser L."/>
            <person name="Kyrpides N."/>
            <person name="Ivanova N."/>
            <person name="Pagani I."/>
            <person name="Stolz J."/>
            <person name="Arkin A."/>
            <person name="Dehal P."/>
            <person name="Oremland R."/>
            <person name="Saltikov C."/>
            <person name="Basu P."/>
            <person name="Hollibaugh J."/>
            <person name="Newman D."/>
            <person name="Stolyar S."/>
            <person name="Hazen T."/>
            <person name="Woyke T."/>
        </authorList>
    </citation>
    <scope>NUCLEOTIDE SEQUENCE [LARGE SCALE GENOMIC DNA]</scope>
    <source>
        <strain evidence="3">ATCC 700032 / DSM 10660 / SES-3</strain>
    </source>
</reference>
<feature type="transmembrane region" description="Helical" evidence="1">
    <location>
        <begin position="6"/>
        <end position="26"/>
    </location>
</feature>
<proteinExistence type="predicted"/>
<dbReference type="KEGG" id="sba:Sulba_0402"/>
<accession>I3XUU6</accession>
<keyword evidence="3" id="KW-1185">Reference proteome</keyword>
<gene>
    <name evidence="2" type="ordered locus">Sulba_0402</name>
</gene>
<sequence length="159" mass="18024">MPKSRFWKLLIVEIIAVMCVALYFLVDAHDVYKWWVGDTRFVKAPSSCNLHQSSCSVSLKNNTLVEFDINPKPIPLMKPLHFRAVIKDIHLPYIELTLFATNMNMGLHTFKLYAKEGGVYEGEGMLPTCVVGNMIWQANLIINTPSESLGAVFTFQTDK</sequence>
<dbReference type="PATRIC" id="fig|760154.4.peg.399"/>